<dbReference type="InterPro" id="IPR008258">
    <property type="entry name" value="Transglycosylase_SLT_dom_1"/>
</dbReference>
<evidence type="ECO:0000313" key="2">
    <source>
        <dbReference type="EMBL" id="MBC5733964.1"/>
    </source>
</evidence>
<evidence type="ECO:0000259" key="1">
    <source>
        <dbReference type="Pfam" id="PF01464"/>
    </source>
</evidence>
<dbReference type="Pfam" id="PF01464">
    <property type="entry name" value="SLT"/>
    <property type="match status" value="1"/>
</dbReference>
<dbReference type="Gene3D" id="1.10.530.10">
    <property type="match status" value="1"/>
</dbReference>
<name>A0A8J6JG00_9FIRM</name>
<dbReference type="EMBL" id="JACOPP010000011">
    <property type="protein sequence ID" value="MBC5733964.1"/>
    <property type="molecule type" value="Genomic_DNA"/>
</dbReference>
<sequence>MPYHVALGLIYVESRFDPEAVSPAGCRGLCQLHPRYFPADLTPAENIEAGMEYLGSLIERCGDLSAALTAYHAGSDTGDRAYADQVMRAAEVWDAQMHTEAESFGGEILQKEAGI</sequence>
<feature type="domain" description="Transglycosylase SLT" evidence="1">
    <location>
        <begin position="4"/>
        <end position="82"/>
    </location>
</feature>
<dbReference type="Proteomes" id="UP000661435">
    <property type="component" value="Unassembled WGS sequence"/>
</dbReference>
<protein>
    <submittedName>
        <fullName evidence="2">Lytic transglycosylase domain-containing protein</fullName>
    </submittedName>
</protein>
<dbReference type="CDD" id="cd00254">
    <property type="entry name" value="LT-like"/>
    <property type="match status" value="1"/>
</dbReference>
<evidence type="ECO:0000313" key="3">
    <source>
        <dbReference type="Proteomes" id="UP000661435"/>
    </source>
</evidence>
<accession>A0A8J6JG00</accession>
<gene>
    <name evidence="2" type="ORF">H8S57_09535</name>
</gene>
<dbReference type="InterPro" id="IPR023346">
    <property type="entry name" value="Lysozyme-like_dom_sf"/>
</dbReference>
<comment type="caution">
    <text evidence="2">The sequence shown here is derived from an EMBL/GenBank/DDBJ whole genome shotgun (WGS) entry which is preliminary data.</text>
</comment>
<organism evidence="2 3">
    <name type="scientific">Lawsonibacter hominis</name>
    <dbReference type="NCBI Taxonomy" id="2763053"/>
    <lineage>
        <taxon>Bacteria</taxon>
        <taxon>Bacillati</taxon>
        <taxon>Bacillota</taxon>
        <taxon>Clostridia</taxon>
        <taxon>Eubacteriales</taxon>
        <taxon>Oscillospiraceae</taxon>
        <taxon>Lawsonibacter</taxon>
    </lineage>
</organism>
<keyword evidence="3" id="KW-1185">Reference proteome</keyword>
<dbReference type="AlphaFoldDB" id="A0A8J6JG00"/>
<reference evidence="2" key="1">
    <citation type="submission" date="2020-08" db="EMBL/GenBank/DDBJ databases">
        <title>Genome public.</title>
        <authorList>
            <person name="Liu C."/>
            <person name="Sun Q."/>
        </authorList>
    </citation>
    <scope>NUCLEOTIDE SEQUENCE</scope>
    <source>
        <strain evidence="2">NSJ-51</strain>
    </source>
</reference>
<proteinExistence type="predicted"/>
<dbReference type="PANTHER" id="PTHR37423:SF2">
    <property type="entry name" value="MEMBRANE-BOUND LYTIC MUREIN TRANSGLYCOSYLASE C"/>
    <property type="match status" value="1"/>
</dbReference>
<dbReference type="SUPFAM" id="SSF53955">
    <property type="entry name" value="Lysozyme-like"/>
    <property type="match status" value="1"/>
</dbReference>
<dbReference type="PANTHER" id="PTHR37423">
    <property type="entry name" value="SOLUBLE LYTIC MUREIN TRANSGLYCOSYLASE-RELATED"/>
    <property type="match status" value="1"/>
</dbReference>